<dbReference type="PANTHER" id="PTHR43002">
    <property type="entry name" value="GLYCOGEN DEBRANCHING ENZYME"/>
    <property type="match status" value="1"/>
</dbReference>
<accession>A0A363NPF4</accession>
<dbReference type="SUPFAM" id="SSF81296">
    <property type="entry name" value="E set domains"/>
    <property type="match status" value="1"/>
</dbReference>
<dbReference type="Proteomes" id="UP000250831">
    <property type="component" value="Unassembled WGS sequence"/>
</dbReference>
<keyword evidence="4" id="KW-1185">Reference proteome</keyword>
<dbReference type="InterPro" id="IPR014756">
    <property type="entry name" value="Ig_E-set"/>
</dbReference>
<reference evidence="3 4" key="1">
    <citation type="submission" date="2018-04" db="EMBL/GenBank/DDBJ databases">
        <title>Sphingobacterium sp. M46 Genome.</title>
        <authorList>
            <person name="Cheng J."/>
            <person name="Li Y."/>
        </authorList>
    </citation>
    <scope>NUCLEOTIDE SEQUENCE [LARGE SCALE GENOMIC DNA]</scope>
    <source>
        <strain evidence="3 4">M46</strain>
    </source>
</reference>
<dbReference type="PROSITE" id="PS51257">
    <property type="entry name" value="PROKAR_LIPOPROTEIN"/>
    <property type="match status" value="1"/>
</dbReference>
<comment type="similarity">
    <text evidence="1">Belongs to the glycosyl hydrolase 13 family.</text>
</comment>
<dbReference type="RefSeq" id="WP_108635673.1">
    <property type="nucleotide sequence ID" value="NZ_QCXX01000006.1"/>
</dbReference>
<organism evidence="3 4">
    <name type="scientific">Sphingobacterium athyrii</name>
    <dbReference type="NCBI Taxonomy" id="2152717"/>
    <lineage>
        <taxon>Bacteria</taxon>
        <taxon>Pseudomonadati</taxon>
        <taxon>Bacteroidota</taxon>
        <taxon>Sphingobacteriia</taxon>
        <taxon>Sphingobacteriales</taxon>
        <taxon>Sphingobacteriaceae</taxon>
        <taxon>Sphingobacterium</taxon>
    </lineage>
</organism>
<dbReference type="SUPFAM" id="SSF51445">
    <property type="entry name" value="(Trans)glycosidases"/>
    <property type="match status" value="1"/>
</dbReference>
<dbReference type="InterPro" id="IPR017853">
    <property type="entry name" value="GH"/>
</dbReference>
<gene>
    <name evidence="3" type="ORF">DCO56_20815</name>
</gene>
<dbReference type="SMART" id="SM00642">
    <property type="entry name" value="Aamy"/>
    <property type="match status" value="1"/>
</dbReference>
<dbReference type="EMBL" id="QCXX01000006">
    <property type="protein sequence ID" value="PUV22643.1"/>
    <property type="molecule type" value="Genomic_DNA"/>
</dbReference>
<dbReference type="AlphaFoldDB" id="A0A363NPF4"/>
<name>A0A363NPF4_9SPHI</name>
<dbReference type="Pfam" id="PF00128">
    <property type="entry name" value="Alpha-amylase"/>
    <property type="match status" value="2"/>
</dbReference>
<proteinExistence type="inferred from homology"/>
<dbReference type="CDD" id="cd11350">
    <property type="entry name" value="AmyAc_4"/>
    <property type="match status" value="1"/>
</dbReference>
<comment type="caution">
    <text evidence="3">The sequence shown here is derived from an EMBL/GenBank/DDBJ whole genome shotgun (WGS) entry which is preliminary data.</text>
</comment>
<evidence type="ECO:0000256" key="1">
    <source>
        <dbReference type="ARBA" id="ARBA00008061"/>
    </source>
</evidence>
<dbReference type="OrthoDB" id="9761875at2"/>
<evidence type="ECO:0000259" key="2">
    <source>
        <dbReference type="SMART" id="SM00642"/>
    </source>
</evidence>
<evidence type="ECO:0000313" key="4">
    <source>
        <dbReference type="Proteomes" id="UP000250831"/>
    </source>
</evidence>
<dbReference type="InterPro" id="IPR013783">
    <property type="entry name" value="Ig-like_fold"/>
</dbReference>
<feature type="domain" description="Glycosyl hydrolase family 13 catalytic" evidence="2">
    <location>
        <begin position="411"/>
        <end position="772"/>
    </location>
</feature>
<dbReference type="InterPro" id="IPR006047">
    <property type="entry name" value="GH13_cat_dom"/>
</dbReference>
<dbReference type="GO" id="GO:0005975">
    <property type="term" value="P:carbohydrate metabolic process"/>
    <property type="evidence" value="ECO:0007669"/>
    <property type="project" value="InterPro"/>
</dbReference>
<sequence length="861" mass="95995">MGKHITRLIGYLWMVVLLASCANKKDIVDIEQPPVTERPETGLVNLSSPFLFWDREITLQFDFSKGNAALKGSTADLYLHAGLIPINGGNWQHVVTDWSTNDNAYKLKFIAAGLYSFTFTPAKFFNLSNAEAFGQLAFLARNGDGSLIQRNQNNSDLFLPLVASNGQAIRFVSPTLQPTDPITTEHMYVVGEDLKLEVQATRSGKISIWDNGQQLAESTAALSLEKSVSLQSNGLHELEARLEIGGQVATTKITLLVQAKPAIAALPRGVNPNGTTINKEKGQVSFALTAPLKNSVYLLGDFNGYKALPAYAMSQTPDGKTWWVTLSNLDFAQKYTYEFLVDGQLYIADPYAELILDPQNDPALGLTSNVLPAYPAAAHGIVGVLDLAEKPYSWKNSSFTKPAQGNLVIYELLVRDFVKQHRYTTLKDSLAYLKRLGVNAVELMPVQESEGNSTWGYNPSFHRALDKYYGLKNDLKAYVDACHENGIAVILDVVFNHAFGQSPLVQLYFEKGNVAGNSPWFNTVARHPFNVGFDFNHESSYTQTFVKDVLTYWMQEYKIDGFRFDLSKGFTQKNSGTSENDLSAWNAYDASRVAILKQYQQHVHSIDPSCYIILEHLGGDQEEMELAQSGMLLWNNMNTVFNEAAMGWNANNGSDLGRLFATSHGMAQPSFVSYMESHDEQRLLFKCLNYGNSSGSYNIKNLSTALKRMELAALFLLASPGPKMIWQFGEYGYDVSIDENGRTGEKPLLWNYLQQDERRQLFETYAKLTRFKTQNNIFQNGNITAAGVKDVVKYFVLEKDGQQVGVLGNFGVEDAEFALPQALKGQWVDNFTGKELNWSGQSKLSLLPGQYQLISKTKLNK</sequence>
<evidence type="ECO:0000313" key="3">
    <source>
        <dbReference type="EMBL" id="PUV22643.1"/>
    </source>
</evidence>
<dbReference type="Gene3D" id="2.60.40.10">
    <property type="entry name" value="Immunoglobulins"/>
    <property type="match status" value="1"/>
</dbReference>
<protein>
    <submittedName>
        <fullName evidence="3">1,4-alpha-glucan-branching protein</fullName>
    </submittedName>
</protein>
<dbReference type="Gene3D" id="3.20.20.80">
    <property type="entry name" value="Glycosidases"/>
    <property type="match status" value="1"/>
</dbReference>